<dbReference type="GeneID" id="25012027"/>
<protein>
    <submittedName>
        <fullName evidence="1">Uncharacterized protein</fullName>
    </submittedName>
</protein>
<dbReference type="EMBL" id="WISP01000052">
    <property type="protein sequence ID" value="MQW03377.1"/>
    <property type="molecule type" value="Genomic_DNA"/>
</dbReference>
<evidence type="ECO:0000313" key="2">
    <source>
        <dbReference type="EMBL" id="MQW03377.1"/>
    </source>
</evidence>
<sequence>MGAAMTKINDLTGREQAFSAAARRFPQAEFTVRRLMRMSEDFYDLCGELAEAEDALARVPQSARQPEERQREWQELIDCLANEIGQALAEHGAWKPGPGSPG</sequence>
<evidence type="ECO:0000313" key="1">
    <source>
        <dbReference type="EMBL" id="MQW02477.1"/>
    </source>
</evidence>
<proteinExistence type="predicted"/>
<name>A0A6A7ZKV7_RHIML</name>
<gene>
    <name evidence="1" type="ORF">GHK45_00985</name>
    <name evidence="2" type="ORF">GHK45_06020</name>
</gene>
<dbReference type="RefSeq" id="WP_041169800.1">
    <property type="nucleotide sequence ID" value="NZ_RPIZ01000035.1"/>
</dbReference>
<reference evidence="1" key="1">
    <citation type="journal article" date="2013" name="Genome Biol.">
        <title>Comparative genomics of the core and accessory genomes of 48 Sinorhizobium strains comprising five genospecies.</title>
        <authorList>
            <person name="Sugawara M."/>
            <person name="Epstein B."/>
            <person name="Badgley B.D."/>
            <person name="Unno T."/>
            <person name="Xu L."/>
            <person name="Reese J."/>
            <person name="Gyaneshwar P."/>
            <person name="Denny R."/>
            <person name="Mudge J."/>
            <person name="Bharti A.K."/>
            <person name="Farmer A.D."/>
            <person name="May G.D."/>
            <person name="Woodward J.E."/>
            <person name="Medigue C."/>
            <person name="Vallenet D."/>
            <person name="Lajus A."/>
            <person name="Rouy Z."/>
            <person name="Martinez-Vaz B."/>
            <person name="Tiffin P."/>
            <person name="Young N.D."/>
            <person name="Sadowsky M.J."/>
        </authorList>
    </citation>
    <scope>NUCLEOTIDE SEQUENCE</scope>
    <source>
        <strain evidence="1">M30</strain>
    </source>
</reference>
<dbReference type="EMBL" id="WISP01000015">
    <property type="protein sequence ID" value="MQW02477.1"/>
    <property type="molecule type" value="Genomic_DNA"/>
</dbReference>
<comment type="caution">
    <text evidence="1">The sequence shown here is derived from an EMBL/GenBank/DDBJ whole genome shotgun (WGS) entry which is preliminary data.</text>
</comment>
<dbReference type="AlphaFoldDB" id="A0A6A7ZKV7"/>
<accession>A0A6A7ZKV7</accession>
<organism evidence="1">
    <name type="scientific">Rhizobium meliloti</name>
    <name type="common">Ensifer meliloti</name>
    <name type="synonym">Sinorhizobium meliloti</name>
    <dbReference type="NCBI Taxonomy" id="382"/>
    <lineage>
        <taxon>Bacteria</taxon>
        <taxon>Pseudomonadati</taxon>
        <taxon>Pseudomonadota</taxon>
        <taxon>Alphaproteobacteria</taxon>
        <taxon>Hyphomicrobiales</taxon>
        <taxon>Rhizobiaceae</taxon>
        <taxon>Sinorhizobium/Ensifer group</taxon>
        <taxon>Sinorhizobium</taxon>
    </lineage>
</organism>